<dbReference type="AlphaFoldDB" id="A0A813GQN1"/>
<evidence type="ECO:0000313" key="3">
    <source>
        <dbReference type="Proteomes" id="UP000654075"/>
    </source>
</evidence>
<gene>
    <name evidence="2" type="ORF">PGLA1383_LOCUS45680</name>
</gene>
<proteinExistence type="predicted"/>
<evidence type="ECO:0000256" key="1">
    <source>
        <dbReference type="SAM" id="MobiDB-lite"/>
    </source>
</evidence>
<accession>A0A813GQN1</accession>
<reference evidence="2" key="1">
    <citation type="submission" date="2021-02" db="EMBL/GenBank/DDBJ databases">
        <authorList>
            <person name="Dougan E. K."/>
            <person name="Rhodes N."/>
            <person name="Thang M."/>
            <person name="Chan C."/>
        </authorList>
    </citation>
    <scope>NUCLEOTIDE SEQUENCE</scope>
</reference>
<feature type="compositionally biased region" description="Polar residues" evidence="1">
    <location>
        <begin position="1"/>
        <end position="10"/>
    </location>
</feature>
<name>A0A813GQN1_POLGL</name>
<comment type="caution">
    <text evidence="2">The sequence shown here is derived from an EMBL/GenBank/DDBJ whole genome shotgun (WGS) entry which is preliminary data.</text>
</comment>
<evidence type="ECO:0000313" key="2">
    <source>
        <dbReference type="EMBL" id="CAE8629122.1"/>
    </source>
</evidence>
<feature type="region of interest" description="Disordered" evidence="1">
    <location>
        <begin position="1"/>
        <end position="29"/>
    </location>
</feature>
<dbReference type="Proteomes" id="UP000654075">
    <property type="component" value="Unassembled WGS sequence"/>
</dbReference>
<organism evidence="2 3">
    <name type="scientific">Polarella glacialis</name>
    <name type="common">Dinoflagellate</name>
    <dbReference type="NCBI Taxonomy" id="89957"/>
    <lineage>
        <taxon>Eukaryota</taxon>
        <taxon>Sar</taxon>
        <taxon>Alveolata</taxon>
        <taxon>Dinophyceae</taxon>
        <taxon>Suessiales</taxon>
        <taxon>Suessiaceae</taxon>
        <taxon>Polarella</taxon>
    </lineage>
</organism>
<feature type="compositionally biased region" description="Polar residues" evidence="1">
    <location>
        <begin position="20"/>
        <end position="29"/>
    </location>
</feature>
<keyword evidence="3" id="KW-1185">Reference proteome</keyword>
<dbReference type="EMBL" id="CAJNNV010029601">
    <property type="protein sequence ID" value="CAE8629122.1"/>
    <property type="molecule type" value="Genomic_DNA"/>
</dbReference>
<sequence>MTAQSATSGAPATWLLGLSTPPTQNPTQNLSRVSEFIASRSEHEPGAHIPNTLSTLRLYKCSAKWGTKLKKPETVPVLCFLTNIEGGIYFCCCSGSEEVERAAALKGITAQSATSGAPATWLLGLSTPPTQNPTQNLSRVSEFIASRSEHEPGAHIPNTLSTLRLYKCSAKWGTKLKKPETVPVLCFLTNIEGGTYFCCCSGSEEVERAAALKGMTAQSATSGAPATWLLGLSTPPTQNPTQNLSRVSEFIASRSEHEPGPIYQIHSAPYGCTSAVQSGVQN</sequence>
<protein>
    <submittedName>
        <fullName evidence="2">Uncharacterized protein</fullName>
    </submittedName>
</protein>